<dbReference type="eggNOG" id="COG0255">
    <property type="taxonomic scope" value="Bacteria"/>
</dbReference>
<keyword evidence="2 5" id="KW-0689">Ribosomal protein</keyword>
<evidence type="ECO:0000313" key="6">
    <source>
        <dbReference type="EMBL" id="ADH86139.1"/>
    </source>
</evidence>
<dbReference type="Proteomes" id="UP000001508">
    <property type="component" value="Chromosome"/>
</dbReference>
<evidence type="ECO:0000256" key="4">
    <source>
        <dbReference type="ARBA" id="ARBA00035204"/>
    </source>
</evidence>
<dbReference type="AlphaFoldDB" id="D6Z3L4"/>
<dbReference type="EMBL" id="CP001940">
    <property type="protein sequence ID" value="ADH86139.1"/>
    <property type="molecule type" value="Genomic_DNA"/>
</dbReference>
<dbReference type="Gene3D" id="1.10.287.310">
    <property type="match status" value="1"/>
</dbReference>
<evidence type="ECO:0000313" key="7">
    <source>
        <dbReference type="Proteomes" id="UP000001508"/>
    </source>
</evidence>
<name>D6Z3L4_DESAT</name>
<protein>
    <recommendedName>
        <fullName evidence="4 5">Large ribosomal subunit protein uL29</fullName>
    </recommendedName>
</protein>
<keyword evidence="7" id="KW-1185">Reference proteome</keyword>
<dbReference type="FunFam" id="1.10.287.310:FF:000001">
    <property type="entry name" value="50S ribosomal protein L29"/>
    <property type="match status" value="1"/>
</dbReference>
<dbReference type="HOGENOM" id="CLU_158491_5_2_7"/>
<keyword evidence="3 5" id="KW-0687">Ribonucleoprotein</keyword>
<evidence type="ECO:0000256" key="1">
    <source>
        <dbReference type="ARBA" id="ARBA00009254"/>
    </source>
</evidence>
<dbReference type="RefSeq" id="WP_013163667.1">
    <property type="nucleotide sequence ID" value="NC_014216.1"/>
</dbReference>
<dbReference type="Pfam" id="PF00831">
    <property type="entry name" value="Ribosomal_L29"/>
    <property type="match status" value="1"/>
</dbReference>
<dbReference type="InterPro" id="IPR001854">
    <property type="entry name" value="Ribosomal_uL29"/>
</dbReference>
<dbReference type="FunCoup" id="D6Z3L4">
    <property type="interactions" value="413"/>
</dbReference>
<dbReference type="GO" id="GO:0005840">
    <property type="term" value="C:ribosome"/>
    <property type="evidence" value="ECO:0007669"/>
    <property type="project" value="UniProtKB-KW"/>
</dbReference>
<sequence>MKIKELRELSGEELASRLRELSEELCRLKFRHGIRPLENTARIRQTRKTISRVKTLLREGSAN</sequence>
<dbReference type="GO" id="GO:0003735">
    <property type="term" value="F:structural constituent of ribosome"/>
    <property type="evidence" value="ECO:0007669"/>
    <property type="project" value="InterPro"/>
</dbReference>
<reference evidence="7" key="1">
    <citation type="submission" date="2010-02" db="EMBL/GenBank/DDBJ databases">
        <title>Complete sequence of Desulfurivibrio alkaliphilus AHT2.</title>
        <authorList>
            <consortium name="US DOE Joint Genome Institute"/>
            <person name="Pitluck S."/>
            <person name="Chertkov O."/>
            <person name="Detter J.C."/>
            <person name="Han C."/>
            <person name="Tapia R."/>
            <person name="Larimer F."/>
            <person name="Land M."/>
            <person name="Hauser L."/>
            <person name="Kyrpides N."/>
            <person name="Mikhailova N."/>
            <person name="Sorokin D.Y."/>
            <person name="Muyzer G."/>
            <person name="Woyke T."/>
        </authorList>
    </citation>
    <scope>NUCLEOTIDE SEQUENCE [LARGE SCALE GENOMIC DNA]</scope>
    <source>
        <strain evidence="7">DSM 19089 / UNIQEM U267 / AHT2</strain>
    </source>
</reference>
<dbReference type="NCBIfam" id="TIGR00012">
    <property type="entry name" value="L29"/>
    <property type="match status" value="1"/>
</dbReference>
<evidence type="ECO:0000256" key="2">
    <source>
        <dbReference type="ARBA" id="ARBA00022980"/>
    </source>
</evidence>
<organism evidence="6 7">
    <name type="scientific">Desulfurivibrio alkaliphilus (strain DSM 19089 / UNIQEM U267 / AHT2)</name>
    <dbReference type="NCBI Taxonomy" id="589865"/>
    <lineage>
        <taxon>Bacteria</taxon>
        <taxon>Pseudomonadati</taxon>
        <taxon>Thermodesulfobacteriota</taxon>
        <taxon>Desulfobulbia</taxon>
        <taxon>Desulfobulbales</taxon>
        <taxon>Desulfobulbaceae</taxon>
        <taxon>Desulfurivibrio</taxon>
    </lineage>
</organism>
<dbReference type="InterPro" id="IPR036049">
    <property type="entry name" value="Ribosomal_uL29_sf"/>
</dbReference>
<dbReference type="OrthoDB" id="9815192at2"/>
<gene>
    <name evidence="5" type="primary">rpmC</name>
    <name evidence="6" type="ordered locus">DaAHT2_1444</name>
</gene>
<dbReference type="HAMAP" id="MF_00374">
    <property type="entry name" value="Ribosomal_uL29"/>
    <property type="match status" value="1"/>
</dbReference>
<dbReference type="GO" id="GO:1990904">
    <property type="term" value="C:ribonucleoprotein complex"/>
    <property type="evidence" value="ECO:0007669"/>
    <property type="project" value="UniProtKB-KW"/>
</dbReference>
<accession>D6Z3L4</accession>
<proteinExistence type="inferred from homology"/>
<dbReference type="STRING" id="589865.DaAHT2_1444"/>
<evidence type="ECO:0000256" key="5">
    <source>
        <dbReference type="HAMAP-Rule" id="MF_00374"/>
    </source>
</evidence>
<comment type="similarity">
    <text evidence="1 5">Belongs to the universal ribosomal protein uL29 family.</text>
</comment>
<dbReference type="KEGG" id="dak:DaAHT2_1444"/>
<dbReference type="SUPFAM" id="SSF46561">
    <property type="entry name" value="Ribosomal protein L29 (L29p)"/>
    <property type="match status" value="1"/>
</dbReference>
<evidence type="ECO:0000256" key="3">
    <source>
        <dbReference type="ARBA" id="ARBA00023274"/>
    </source>
</evidence>
<dbReference type="InParanoid" id="D6Z3L4"/>
<dbReference type="CDD" id="cd00427">
    <property type="entry name" value="Ribosomal_L29_HIP"/>
    <property type="match status" value="1"/>
</dbReference>
<dbReference type="GO" id="GO:0006412">
    <property type="term" value="P:translation"/>
    <property type="evidence" value="ECO:0007669"/>
    <property type="project" value="UniProtKB-UniRule"/>
</dbReference>